<organism evidence="1 2">
    <name type="scientific">Aliivibrio fischeri</name>
    <name type="common">Vibrio fischeri</name>
    <dbReference type="NCBI Taxonomy" id="668"/>
    <lineage>
        <taxon>Bacteria</taxon>
        <taxon>Pseudomonadati</taxon>
        <taxon>Pseudomonadota</taxon>
        <taxon>Gammaproteobacteria</taxon>
        <taxon>Vibrionales</taxon>
        <taxon>Vibrionaceae</taxon>
        <taxon>Aliivibrio</taxon>
    </lineage>
</organism>
<accession>A0A844P4T1</accession>
<dbReference type="AlphaFoldDB" id="A0A844P4T1"/>
<sequence>MKCKNLKILNSNTRTNIMSPFKTSAITVLTAIMLSTPLSLTVHSLLDTPKPNIVSFDLKSAIKQYSGSLAYYLPQLGSHELSNSLLDEKAKLYAQVLEDELARYAQEQHVIIMVQSAVIKGAYDITPDIEQRAMARMKTQGVPQ</sequence>
<gene>
    <name evidence="1" type="ORF">GNP88_18425</name>
</gene>
<protein>
    <submittedName>
        <fullName evidence="1">Uncharacterized protein</fullName>
    </submittedName>
</protein>
<comment type="caution">
    <text evidence="1">The sequence shown here is derived from an EMBL/GenBank/DDBJ whole genome shotgun (WGS) entry which is preliminary data.</text>
</comment>
<name>A0A844P4T1_ALIFS</name>
<dbReference type="Pfam" id="PF09677">
    <property type="entry name" value="TrbI_Ftype"/>
    <property type="match status" value="1"/>
</dbReference>
<dbReference type="InterPro" id="IPR014115">
    <property type="entry name" value="TrbI_Ftype"/>
</dbReference>
<reference evidence="1 2" key="1">
    <citation type="submission" date="2019-11" db="EMBL/GenBank/DDBJ databases">
        <title>Using colonization assays and comparative genomics to discover symbiosis behaviors and factors in Vibrio fischeri.</title>
        <authorList>
            <person name="Bongrand C."/>
            <person name="Moriano-Gutierrez S."/>
            <person name="Arevalo P."/>
            <person name="Mcfall-Ngai M."/>
            <person name="Visick K."/>
            <person name="Polz M.F."/>
            <person name="Ruby E.G."/>
        </authorList>
    </citation>
    <scope>NUCLEOTIDE SEQUENCE [LARGE SCALE GENOMIC DNA]</scope>
    <source>
        <strain evidence="2">emors.4.1</strain>
    </source>
</reference>
<evidence type="ECO:0000313" key="2">
    <source>
        <dbReference type="Proteomes" id="UP000448038"/>
    </source>
</evidence>
<proteinExistence type="predicted"/>
<evidence type="ECO:0000313" key="1">
    <source>
        <dbReference type="EMBL" id="MUK51113.1"/>
    </source>
</evidence>
<dbReference type="Proteomes" id="UP000448038">
    <property type="component" value="Unassembled WGS sequence"/>
</dbReference>
<dbReference type="EMBL" id="WOBN01000035">
    <property type="protein sequence ID" value="MUK51113.1"/>
    <property type="molecule type" value="Genomic_DNA"/>
</dbReference>